<evidence type="ECO:0000256" key="1">
    <source>
        <dbReference type="SAM" id="SignalP"/>
    </source>
</evidence>
<dbReference type="RefSeq" id="WP_301806856.1">
    <property type="nucleotide sequence ID" value="NZ_JAUJZH010000005.1"/>
</dbReference>
<dbReference type="EMBL" id="JAUKVY010000005">
    <property type="protein sequence ID" value="MDO1532351.1"/>
    <property type="molecule type" value="Genomic_DNA"/>
</dbReference>
<dbReference type="Proteomes" id="UP001169027">
    <property type="component" value="Unassembled WGS sequence"/>
</dbReference>
<protein>
    <recommendedName>
        <fullName evidence="4">Metal ABC transporter permease</fullName>
    </recommendedName>
</protein>
<comment type="caution">
    <text evidence="2">The sequence shown here is derived from an EMBL/GenBank/DDBJ whole genome shotgun (WGS) entry which is preliminary data.</text>
</comment>
<keyword evidence="3" id="KW-1185">Reference proteome</keyword>
<keyword evidence="1" id="KW-0732">Signal</keyword>
<evidence type="ECO:0000313" key="3">
    <source>
        <dbReference type="Proteomes" id="UP001169027"/>
    </source>
</evidence>
<sequence>MSKAKVLALSLAAAAAAVLSASAWAQGGAAQPPVRVRGVIAHVDATSLTVKDRSGEVVTMVRPPDLRVVEVLPVTLGAIKPNSFVGAGSLPQPDGTQRAVEVLVFPEAMRGTGEGFRPWDYMPNGTMTNATVSALAAAPSSVPGGRKLVLRYKDGEKTVIVPRGTPIVTFKPAQDDQQALVVQGAKVVVTAQLKDGKPTASSMLVGRNGFTPPM</sequence>
<name>A0ABT8S0B6_9BURK</name>
<evidence type="ECO:0008006" key="4">
    <source>
        <dbReference type="Google" id="ProtNLM"/>
    </source>
</evidence>
<accession>A0ABT8S0B6</accession>
<reference evidence="2" key="1">
    <citation type="submission" date="2023-06" db="EMBL/GenBank/DDBJ databases">
        <authorList>
            <person name="Jiang Y."/>
            <person name="Liu Q."/>
        </authorList>
    </citation>
    <scope>NUCLEOTIDE SEQUENCE</scope>
    <source>
        <strain evidence="2">CGMCC 1.12090</strain>
    </source>
</reference>
<feature type="signal peptide" evidence="1">
    <location>
        <begin position="1"/>
        <end position="25"/>
    </location>
</feature>
<organism evidence="2 3">
    <name type="scientific">Variovorax ginsengisoli</name>
    <dbReference type="NCBI Taxonomy" id="363844"/>
    <lineage>
        <taxon>Bacteria</taxon>
        <taxon>Pseudomonadati</taxon>
        <taxon>Pseudomonadota</taxon>
        <taxon>Betaproteobacteria</taxon>
        <taxon>Burkholderiales</taxon>
        <taxon>Comamonadaceae</taxon>
        <taxon>Variovorax</taxon>
    </lineage>
</organism>
<feature type="chain" id="PRO_5047492832" description="Metal ABC transporter permease" evidence="1">
    <location>
        <begin position="26"/>
        <end position="214"/>
    </location>
</feature>
<evidence type="ECO:0000313" key="2">
    <source>
        <dbReference type="EMBL" id="MDO1532351.1"/>
    </source>
</evidence>
<proteinExistence type="predicted"/>
<gene>
    <name evidence="2" type="ORF">Q2T77_08625</name>
</gene>